<accession>A0A1N7ITJ0</accession>
<dbReference type="EMBL" id="FTNZ01000006">
    <property type="protein sequence ID" value="SIS40360.1"/>
    <property type="molecule type" value="Genomic_DNA"/>
</dbReference>
<dbReference type="Proteomes" id="UP000186106">
    <property type="component" value="Unassembled WGS sequence"/>
</dbReference>
<dbReference type="EMBL" id="CP033926">
    <property type="protein sequence ID" value="AZB02172.1"/>
    <property type="molecule type" value="Genomic_DNA"/>
</dbReference>
<sequence>MKQAQNSKTMNVAFLIYDQVEVLDLNGPLDVFVKANVVQPGSYNCYTVGKTMEPVYTEANTMSIIPTYDIQTSPKPDMIVIPGTNPDQVMKCLKDNDFQNIVLNWVKNNANNGTVIFTICTGSMLLSETGILDHYDITTHSMLLDALEAHNQESNIKRGVRYVDQEQLITTAGITAGIDAALYLVGKHHGKELVNTLITLFEYQQTRVEDSIAKQ</sequence>
<dbReference type="CDD" id="cd03139">
    <property type="entry name" value="GATase1_PfpI_2"/>
    <property type="match status" value="1"/>
</dbReference>
<gene>
    <name evidence="2" type="ORF">EG359_00700</name>
    <name evidence="3" type="ORF">SAMN05421768_106387</name>
</gene>
<dbReference type="Gene3D" id="3.40.50.880">
    <property type="match status" value="1"/>
</dbReference>
<dbReference type="InterPro" id="IPR029062">
    <property type="entry name" value="Class_I_gatase-like"/>
</dbReference>
<dbReference type="GO" id="GO:0006355">
    <property type="term" value="P:regulation of DNA-templated transcription"/>
    <property type="evidence" value="ECO:0007669"/>
    <property type="project" value="TreeGrafter"/>
</dbReference>
<dbReference type="RefSeq" id="WP_076356074.1">
    <property type="nucleotide sequence ID" value="NZ_CP033926.1"/>
</dbReference>
<dbReference type="PANTHER" id="PTHR43130">
    <property type="entry name" value="ARAC-FAMILY TRANSCRIPTIONAL REGULATOR"/>
    <property type="match status" value="1"/>
</dbReference>
<evidence type="ECO:0000313" key="3">
    <source>
        <dbReference type="EMBL" id="SIS40360.1"/>
    </source>
</evidence>
<feature type="domain" description="DJ-1/PfpI" evidence="1">
    <location>
        <begin position="11"/>
        <end position="184"/>
    </location>
</feature>
<reference evidence="2 5" key="2">
    <citation type="submission" date="2018-11" db="EMBL/GenBank/DDBJ databases">
        <title>Proposal to divide the Flavobacteriaceae and reorganize its genera based on Amino Acid Identity values calculated from whole genome sequences.</title>
        <authorList>
            <person name="Nicholson A.C."/>
            <person name="Gulvik C.A."/>
            <person name="Whitney A.M."/>
            <person name="Humrighouse B.W."/>
            <person name="Bell M."/>
            <person name="Holmes B."/>
            <person name="Steigerwalt A.G."/>
            <person name="Villarma A."/>
            <person name="Sheth M."/>
            <person name="Batra D."/>
            <person name="Pryor J."/>
            <person name="Bernardet J.-F."/>
            <person name="Hugo C."/>
            <person name="Kampfer P."/>
            <person name="Newman J."/>
            <person name="McQuiston J.R."/>
        </authorList>
    </citation>
    <scope>NUCLEOTIDE SEQUENCE [LARGE SCALE GENOMIC DNA]</scope>
    <source>
        <strain evidence="2 5">DSM 16927</strain>
    </source>
</reference>
<keyword evidence="5" id="KW-1185">Reference proteome</keyword>
<dbReference type="InterPro" id="IPR002818">
    <property type="entry name" value="DJ-1/PfpI"/>
</dbReference>
<dbReference type="SUPFAM" id="SSF52317">
    <property type="entry name" value="Class I glutamine amidotransferase-like"/>
    <property type="match status" value="1"/>
</dbReference>
<evidence type="ECO:0000313" key="5">
    <source>
        <dbReference type="Proteomes" id="UP000279541"/>
    </source>
</evidence>
<organism evidence="3 4">
    <name type="scientific">Chryseobacterium joostei</name>
    <dbReference type="NCBI Taxonomy" id="112234"/>
    <lineage>
        <taxon>Bacteria</taxon>
        <taxon>Pseudomonadati</taxon>
        <taxon>Bacteroidota</taxon>
        <taxon>Flavobacteriia</taxon>
        <taxon>Flavobacteriales</taxon>
        <taxon>Weeksellaceae</taxon>
        <taxon>Chryseobacterium group</taxon>
        <taxon>Chryseobacterium</taxon>
    </lineage>
</organism>
<evidence type="ECO:0000313" key="4">
    <source>
        <dbReference type="Proteomes" id="UP000186106"/>
    </source>
</evidence>
<evidence type="ECO:0000259" key="1">
    <source>
        <dbReference type="Pfam" id="PF01965"/>
    </source>
</evidence>
<dbReference type="OrthoDB" id="6382410at2"/>
<evidence type="ECO:0000313" key="2">
    <source>
        <dbReference type="EMBL" id="AZB02172.1"/>
    </source>
</evidence>
<dbReference type="PANTHER" id="PTHR43130:SF14">
    <property type="entry name" value="DJ-1_PFPI DOMAIN-CONTAINING PROTEIN"/>
    <property type="match status" value="1"/>
</dbReference>
<dbReference type="Proteomes" id="UP000279541">
    <property type="component" value="Chromosome"/>
</dbReference>
<protein>
    <submittedName>
        <fullName evidence="3">DJ-1/PfpI family protein</fullName>
    </submittedName>
</protein>
<dbReference type="Pfam" id="PF01965">
    <property type="entry name" value="DJ-1_PfpI"/>
    <property type="match status" value="1"/>
</dbReference>
<reference evidence="3 4" key="1">
    <citation type="submission" date="2017-01" db="EMBL/GenBank/DDBJ databases">
        <authorList>
            <person name="Mah S.A."/>
            <person name="Swanson W.J."/>
            <person name="Moy G.W."/>
            <person name="Vacquier V.D."/>
        </authorList>
    </citation>
    <scope>NUCLEOTIDE SEQUENCE [LARGE SCALE GENOMIC DNA]</scope>
    <source>
        <strain evidence="3 4">DSM 16927</strain>
    </source>
</reference>
<dbReference type="KEGG" id="cjt:EG359_00700"/>
<name>A0A1N7ITJ0_9FLAO</name>
<dbReference type="InterPro" id="IPR052158">
    <property type="entry name" value="INH-QAR"/>
</dbReference>
<dbReference type="AlphaFoldDB" id="A0A1N7ITJ0"/>
<dbReference type="STRING" id="112234.SAMN05421768_106387"/>
<proteinExistence type="predicted"/>